<dbReference type="InterPro" id="IPR005901">
    <property type="entry name" value="GLPGLI"/>
</dbReference>
<dbReference type="EMBL" id="VLLG01000004">
    <property type="protein sequence ID" value="TWI86471.1"/>
    <property type="molecule type" value="Genomic_DNA"/>
</dbReference>
<proteinExistence type="predicted"/>
<evidence type="ECO:0000313" key="1">
    <source>
        <dbReference type="EMBL" id="TWI86471.1"/>
    </source>
</evidence>
<organism evidence="1 2">
    <name type="scientific">Chitinophaga japonensis</name>
    <name type="common">Flexibacter japonensis</name>
    <dbReference type="NCBI Taxonomy" id="104662"/>
    <lineage>
        <taxon>Bacteria</taxon>
        <taxon>Pseudomonadati</taxon>
        <taxon>Bacteroidota</taxon>
        <taxon>Chitinophagia</taxon>
        <taxon>Chitinophagales</taxon>
        <taxon>Chitinophagaceae</taxon>
        <taxon>Chitinophaga</taxon>
    </lineage>
</organism>
<dbReference type="Proteomes" id="UP000316778">
    <property type="component" value="Unassembled WGS sequence"/>
</dbReference>
<dbReference type="NCBIfam" id="TIGR01200">
    <property type="entry name" value="GLPGLI"/>
    <property type="match status" value="1"/>
</dbReference>
<reference evidence="1 2" key="1">
    <citation type="journal article" date="2013" name="Stand. Genomic Sci.">
        <title>Genomic Encyclopedia of Type Strains, Phase I: The one thousand microbial genomes (KMG-I) project.</title>
        <authorList>
            <person name="Kyrpides N.C."/>
            <person name="Woyke T."/>
            <person name="Eisen J.A."/>
            <person name="Garrity G."/>
            <person name="Lilburn T.G."/>
            <person name="Beck B.J."/>
            <person name="Whitman W.B."/>
            <person name="Hugenholtz P."/>
            <person name="Klenk H.P."/>
        </authorList>
    </citation>
    <scope>NUCLEOTIDE SEQUENCE [LARGE SCALE GENOMIC DNA]</scope>
    <source>
        <strain evidence="1 2">DSM 13484</strain>
    </source>
</reference>
<dbReference type="RefSeq" id="WP_145716308.1">
    <property type="nucleotide sequence ID" value="NZ_BAAAFY010000005.1"/>
</dbReference>
<comment type="caution">
    <text evidence="1">The sequence shown here is derived from an EMBL/GenBank/DDBJ whole genome shotgun (WGS) entry which is preliminary data.</text>
</comment>
<gene>
    <name evidence="1" type="ORF">LX66_3729</name>
</gene>
<dbReference type="AlphaFoldDB" id="A0A562SYV6"/>
<dbReference type="OrthoDB" id="1440774at2"/>
<protein>
    <submittedName>
        <fullName evidence="1">GLPGLI family protein</fullName>
    </submittedName>
</protein>
<accession>A0A562SYV6</accession>
<dbReference type="Pfam" id="PF09697">
    <property type="entry name" value="Porph_ging"/>
    <property type="match status" value="1"/>
</dbReference>
<evidence type="ECO:0000313" key="2">
    <source>
        <dbReference type="Proteomes" id="UP000316778"/>
    </source>
</evidence>
<keyword evidence="2" id="KW-1185">Reference proteome</keyword>
<name>A0A562SYV6_CHIJA</name>
<sequence>MKNKFLITLGIGIWLMLCTRSAYPQQYGVIKYYAQSGRLALASPPNENGYPFEYENEEGILYFNNTVSLYQQLQNETITQVRVGPEGTERIKVSRPNRDTTGWLYFKNIPERKILCRESYWNKSTFVYIGEELDQIDWNISNQKKNIGKYVCVKATANFLGRSWMAWFAPEIPVSIGPWKLWGLPGAILEASDSQKDFLFTLKEIEIPSHAADKKLNAGQMTGHTTITREEYRKQNTEKKNKYVTYMQTVANENDGTVEIKFYPEIELY</sequence>